<organism evidence="1 2">
    <name type="scientific">Megalurothrips usitatus</name>
    <name type="common">bean blossom thrips</name>
    <dbReference type="NCBI Taxonomy" id="439358"/>
    <lineage>
        <taxon>Eukaryota</taxon>
        <taxon>Metazoa</taxon>
        <taxon>Ecdysozoa</taxon>
        <taxon>Arthropoda</taxon>
        <taxon>Hexapoda</taxon>
        <taxon>Insecta</taxon>
        <taxon>Pterygota</taxon>
        <taxon>Neoptera</taxon>
        <taxon>Paraneoptera</taxon>
        <taxon>Thysanoptera</taxon>
        <taxon>Terebrantia</taxon>
        <taxon>Thripoidea</taxon>
        <taxon>Thripidae</taxon>
        <taxon>Megalurothrips</taxon>
    </lineage>
</organism>
<evidence type="ECO:0000313" key="1">
    <source>
        <dbReference type="EMBL" id="KAJ1529694.1"/>
    </source>
</evidence>
<proteinExistence type="predicted"/>
<dbReference type="Proteomes" id="UP001075354">
    <property type="component" value="Chromosome 3"/>
</dbReference>
<dbReference type="PANTHER" id="PTHR34923:SF1">
    <property type="entry name" value="SMALL INTEGRAL MEMBRANE PROTEIN 20"/>
    <property type="match status" value="1"/>
</dbReference>
<dbReference type="PROSITE" id="PS51257">
    <property type="entry name" value="PROKAR_LIPOPROTEIN"/>
    <property type="match status" value="1"/>
</dbReference>
<dbReference type="GO" id="GO:0033617">
    <property type="term" value="P:mitochondrial respiratory chain complex IV assembly"/>
    <property type="evidence" value="ECO:0007669"/>
    <property type="project" value="InterPro"/>
</dbReference>
<dbReference type="AlphaFoldDB" id="A0AAV7XU22"/>
<evidence type="ECO:0000313" key="2">
    <source>
        <dbReference type="Proteomes" id="UP001075354"/>
    </source>
</evidence>
<dbReference type="GO" id="GO:0005743">
    <property type="term" value="C:mitochondrial inner membrane"/>
    <property type="evidence" value="ECO:0007669"/>
    <property type="project" value="TreeGrafter"/>
</dbReference>
<dbReference type="InterPro" id="IPR027917">
    <property type="entry name" value="MITRAC7/Phoenixin"/>
</dbReference>
<keyword evidence="2" id="KW-1185">Reference proteome</keyword>
<name>A0AAV7XU22_9NEOP</name>
<sequence length="82" mass="9525">MPIVPKQFMHVGGLVALVGAACYGAIVYPMNHAAEYRRIQEETRKNIDREQIQPGGMRIWSDPFKERVKEEPLFIQRARKQE</sequence>
<dbReference type="PANTHER" id="PTHR34923">
    <property type="entry name" value="SMALL INTEGRAL MEMBRANE PROTEIN 20"/>
    <property type="match status" value="1"/>
</dbReference>
<dbReference type="EMBL" id="JAPTSV010000003">
    <property type="protein sequence ID" value="KAJ1529694.1"/>
    <property type="molecule type" value="Genomic_DNA"/>
</dbReference>
<protein>
    <recommendedName>
        <fullName evidence="3">Small integral membrane protein 20</fullName>
    </recommendedName>
</protein>
<evidence type="ECO:0008006" key="3">
    <source>
        <dbReference type="Google" id="ProtNLM"/>
    </source>
</evidence>
<gene>
    <name evidence="1" type="ORF">ONE63_006449</name>
</gene>
<reference evidence="1" key="1">
    <citation type="submission" date="2022-12" db="EMBL/GenBank/DDBJ databases">
        <title>Chromosome-level genome assembly of the bean flower thrips Megalurothrips usitatus.</title>
        <authorList>
            <person name="Ma L."/>
            <person name="Liu Q."/>
            <person name="Li H."/>
            <person name="Cai W."/>
        </authorList>
    </citation>
    <scope>NUCLEOTIDE SEQUENCE</scope>
    <source>
        <strain evidence="1">Cailab_2022a</strain>
    </source>
</reference>
<comment type="caution">
    <text evidence="1">The sequence shown here is derived from an EMBL/GenBank/DDBJ whole genome shotgun (WGS) entry which is preliminary data.</text>
</comment>
<dbReference type="Pfam" id="PF15061">
    <property type="entry name" value="MITRAC7_Phoenixin"/>
    <property type="match status" value="1"/>
</dbReference>
<accession>A0AAV7XU22</accession>